<sequence length="410" mass="45302">MEDRSPQILGVAVCFLVMTWVAVGLRVYVRTCIIKAFGLDDSLMVLTQLFCTGYIVCQIGSIAHGNGKHRADISDHDAQIALCFWFFCEIFYVLCTSVLKVSVGYFLLRITVKPTHVLTIRVIMFASLAFGVAYTCIILFQCRPISYWWDLNPNHHGKCLSASLVMYTCYVVSALNAAADWIFGILPIFIVKDLQMKKSAKIVVATIIGFAALGSTATIVRMPYLYTLKYYKGEFLWRTVDFAIWTTVEVGVGITAACVATLKPLLRPTLALFGIQSTQGPGSDMPWSTRGKSGLAGRQRSQQLDDLRPSNDKSLTTTTVTGRRASKTLGLTSWTDRTGRDSEDYIFSDTHRGSIDFTDTKGFQGGISKSVQVTTTEERNVGIPGNGSSSGTETDDERTLPNPAKVYERF</sequence>
<name>A0ABR3PDU1_9PEZI</name>
<feature type="transmembrane region" description="Helical" evidence="7">
    <location>
        <begin position="202"/>
        <end position="222"/>
    </location>
</feature>
<feature type="transmembrane region" description="Helical" evidence="7">
    <location>
        <begin position="41"/>
        <end position="64"/>
    </location>
</feature>
<feature type="domain" description="Rhodopsin" evidence="8">
    <location>
        <begin position="25"/>
        <end position="267"/>
    </location>
</feature>
<evidence type="ECO:0000256" key="4">
    <source>
        <dbReference type="ARBA" id="ARBA00023136"/>
    </source>
</evidence>
<feature type="region of interest" description="Disordered" evidence="6">
    <location>
        <begin position="279"/>
        <end position="322"/>
    </location>
</feature>
<dbReference type="EMBL" id="JBFMKM010000009">
    <property type="protein sequence ID" value="KAL1304322.1"/>
    <property type="molecule type" value="Genomic_DNA"/>
</dbReference>
<feature type="transmembrane region" description="Helical" evidence="7">
    <location>
        <begin position="6"/>
        <end position="29"/>
    </location>
</feature>
<evidence type="ECO:0000256" key="2">
    <source>
        <dbReference type="ARBA" id="ARBA00022692"/>
    </source>
</evidence>
<keyword evidence="4 7" id="KW-0472">Membrane</keyword>
<feature type="region of interest" description="Disordered" evidence="6">
    <location>
        <begin position="370"/>
        <end position="410"/>
    </location>
</feature>
<gene>
    <name evidence="9" type="ORF">AAFC00_000724</name>
</gene>
<dbReference type="Proteomes" id="UP001562354">
    <property type="component" value="Unassembled WGS sequence"/>
</dbReference>
<keyword evidence="2 7" id="KW-0812">Transmembrane</keyword>
<evidence type="ECO:0000256" key="6">
    <source>
        <dbReference type="SAM" id="MobiDB-lite"/>
    </source>
</evidence>
<evidence type="ECO:0000256" key="3">
    <source>
        <dbReference type="ARBA" id="ARBA00022989"/>
    </source>
</evidence>
<proteinExistence type="inferred from homology"/>
<feature type="transmembrane region" description="Helical" evidence="7">
    <location>
        <begin position="160"/>
        <end position="190"/>
    </location>
</feature>
<evidence type="ECO:0000256" key="7">
    <source>
        <dbReference type="SAM" id="Phobius"/>
    </source>
</evidence>
<comment type="caution">
    <text evidence="9">The sequence shown here is derived from an EMBL/GenBank/DDBJ whole genome shotgun (WGS) entry which is preliminary data.</text>
</comment>
<reference evidence="9 10" key="1">
    <citation type="submission" date="2024-07" db="EMBL/GenBank/DDBJ databases">
        <title>Draft sequence of the Neodothiora populina.</title>
        <authorList>
            <person name="Drown D.D."/>
            <person name="Schuette U.S."/>
            <person name="Buechlein A.B."/>
            <person name="Rusch D.R."/>
            <person name="Winton L.W."/>
            <person name="Adams G.A."/>
        </authorList>
    </citation>
    <scope>NUCLEOTIDE SEQUENCE [LARGE SCALE GENOMIC DNA]</scope>
    <source>
        <strain evidence="9 10">CPC 39397</strain>
    </source>
</reference>
<dbReference type="InterPro" id="IPR052337">
    <property type="entry name" value="SAT4-like"/>
</dbReference>
<keyword evidence="3 7" id="KW-1133">Transmembrane helix</keyword>
<dbReference type="RefSeq" id="XP_069200597.1">
    <property type="nucleotide sequence ID" value="XM_069347388.1"/>
</dbReference>
<dbReference type="InterPro" id="IPR049326">
    <property type="entry name" value="Rhodopsin_dom_fungi"/>
</dbReference>
<comment type="subcellular location">
    <subcellularLocation>
        <location evidence="1">Membrane</location>
        <topology evidence="1">Multi-pass membrane protein</topology>
    </subcellularLocation>
</comment>
<dbReference type="PANTHER" id="PTHR33048:SF96">
    <property type="entry name" value="INTEGRAL MEMBRANE PROTEIN"/>
    <property type="match status" value="1"/>
</dbReference>
<evidence type="ECO:0000313" key="10">
    <source>
        <dbReference type="Proteomes" id="UP001562354"/>
    </source>
</evidence>
<accession>A0ABR3PDU1</accession>
<feature type="compositionally biased region" description="Polar residues" evidence="6">
    <location>
        <begin position="312"/>
        <end position="321"/>
    </location>
</feature>
<evidence type="ECO:0000256" key="1">
    <source>
        <dbReference type="ARBA" id="ARBA00004141"/>
    </source>
</evidence>
<organism evidence="9 10">
    <name type="scientific">Neodothiora populina</name>
    <dbReference type="NCBI Taxonomy" id="2781224"/>
    <lineage>
        <taxon>Eukaryota</taxon>
        <taxon>Fungi</taxon>
        <taxon>Dikarya</taxon>
        <taxon>Ascomycota</taxon>
        <taxon>Pezizomycotina</taxon>
        <taxon>Dothideomycetes</taxon>
        <taxon>Dothideomycetidae</taxon>
        <taxon>Dothideales</taxon>
        <taxon>Dothioraceae</taxon>
        <taxon>Neodothiora</taxon>
    </lineage>
</organism>
<evidence type="ECO:0000313" key="9">
    <source>
        <dbReference type="EMBL" id="KAL1304322.1"/>
    </source>
</evidence>
<protein>
    <recommendedName>
        <fullName evidence="8">Rhodopsin domain-containing protein</fullName>
    </recommendedName>
</protein>
<dbReference type="GeneID" id="95974427"/>
<keyword evidence="10" id="KW-1185">Reference proteome</keyword>
<feature type="transmembrane region" description="Helical" evidence="7">
    <location>
        <begin position="120"/>
        <end position="140"/>
    </location>
</feature>
<evidence type="ECO:0000259" key="8">
    <source>
        <dbReference type="Pfam" id="PF20684"/>
    </source>
</evidence>
<comment type="similarity">
    <text evidence="5">Belongs to the SAT4 family.</text>
</comment>
<evidence type="ECO:0000256" key="5">
    <source>
        <dbReference type="ARBA" id="ARBA00038359"/>
    </source>
</evidence>
<dbReference type="Pfam" id="PF20684">
    <property type="entry name" value="Fung_rhodopsin"/>
    <property type="match status" value="1"/>
</dbReference>
<feature type="transmembrane region" description="Helical" evidence="7">
    <location>
        <begin position="84"/>
        <end position="108"/>
    </location>
</feature>
<dbReference type="PANTHER" id="PTHR33048">
    <property type="entry name" value="PTH11-LIKE INTEGRAL MEMBRANE PROTEIN (AFU_ORTHOLOGUE AFUA_5G11245)"/>
    <property type="match status" value="1"/>
</dbReference>